<sequence>MSDPLARKSRGSVGVTPTLVPAQSSRELTGHELTALTRHVPNPSVITQRKHRCRPAGGPADKIMFEHPPSTPRAQAAPKRTLGTPDSVENAQLSTGAPPGT</sequence>
<protein>
    <submittedName>
        <fullName evidence="2">Uncharacterized protein</fullName>
    </submittedName>
</protein>
<organism evidence="2 3">
    <name type="scientific">Actinoallomurus iriomotensis</name>
    <dbReference type="NCBI Taxonomy" id="478107"/>
    <lineage>
        <taxon>Bacteria</taxon>
        <taxon>Bacillati</taxon>
        <taxon>Actinomycetota</taxon>
        <taxon>Actinomycetes</taxon>
        <taxon>Streptosporangiales</taxon>
        <taxon>Thermomonosporaceae</taxon>
        <taxon>Actinoallomurus</taxon>
    </lineage>
</organism>
<name>A0A9W6S5G9_9ACTN</name>
<accession>A0A9W6S5G9</accession>
<comment type="caution">
    <text evidence="2">The sequence shown here is derived from an EMBL/GenBank/DDBJ whole genome shotgun (WGS) entry which is preliminary data.</text>
</comment>
<proteinExistence type="predicted"/>
<reference evidence="2" key="1">
    <citation type="submission" date="2023-03" db="EMBL/GenBank/DDBJ databases">
        <title>Actinoallomurus iriomotensis NBRC 103684.</title>
        <authorList>
            <person name="Ichikawa N."/>
            <person name="Sato H."/>
            <person name="Tonouchi N."/>
        </authorList>
    </citation>
    <scope>NUCLEOTIDE SEQUENCE</scope>
    <source>
        <strain evidence="2">NBRC 103684</strain>
    </source>
</reference>
<evidence type="ECO:0000256" key="1">
    <source>
        <dbReference type="SAM" id="MobiDB-lite"/>
    </source>
</evidence>
<dbReference type="EMBL" id="BSTK01000005">
    <property type="protein sequence ID" value="GLY86082.1"/>
    <property type="molecule type" value="Genomic_DNA"/>
</dbReference>
<evidence type="ECO:0000313" key="2">
    <source>
        <dbReference type="EMBL" id="GLY86082.1"/>
    </source>
</evidence>
<keyword evidence="3" id="KW-1185">Reference proteome</keyword>
<dbReference type="AlphaFoldDB" id="A0A9W6S5G9"/>
<evidence type="ECO:0000313" key="3">
    <source>
        <dbReference type="Proteomes" id="UP001165074"/>
    </source>
</evidence>
<dbReference type="Proteomes" id="UP001165074">
    <property type="component" value="Unassembled WGS sequence"/>
</dbReference>
<feature type="region of interest" description="Disordered" evidence="1">
    <location>
        <begin position="1"/>
        <end position="28"/>
    </location>
</feature>
<gene>
    <name evidence="2" type="ORF">Airi02_040110</name>
</gene>
<feature type="region of interest" description="Disordered" evidence="1">
    <location>
        <begin position="47"/>
        <end position="101"/>
    </location>
</feature>